<proteinExistence type="predicted"/>
<accession>A0A7R9II30</accession>
<dbReference type="EMBL" id="OE002463">
    <property type="protein sequence ID" value="CAD7458770.1"/>
    <property type="molecule type" value="Genomic_DNA"/>
</dbReference>
<organism evidence="1">
    <name type="scientific">Timema tahoe</name>
    <dbReference type="NCBI Taxonomy" id="61484"/>
    <lineage>
        <taxon>Eukaryota</taxon>
        <taxon>Metazoa</taxon>
        <taxon>Ecdysozoa</taxon>
        <taxon>Arthropoda</taxon>
        <taxon>Hexapoda</taxon>
        <taxon>Insecta</taxon>
        <taxon>Pterygota</taxon>
        <taxon>Neoptera</taxon>
        <taxon>Polyneoptera</taxon>
        <taxon>Phasmatodea</taxon>
        <taxon>Timematodea</taxon>
        <taxon>Timematoidea</taxon>
        <taxon>Timematidae</taxon>
        <taxon>Timema</taxon>
    </lineage>
</organism>
<sequence>MKRITLELGSGGPCMVVKPSSLGLSGSPDWYSTTDLRYKMEPEDISYVSVGGIKAEMQWSCESDLHAKEEPQIATEEEADLIEDVNNQVQFYDPCIGTMRSIPNVFTSKDKPKVIDDARKKIVLNILWQVDSVQLMEEEANNVDRTSHKFSKYHTEPSILQVFDMCNLSHVVDFLHLAHDLRIFFESVCHQSPQFVSPGTTLLVEDNQKLTSVCPTNLLDAISDRFLGDTLLDFPENVGVGFAFISSDHQCVSQDLGLPQVRLCLEALSSHRAVSFFSPSLFPLKPGFALSVSRRFPSTSLTSASELYSA</sequence>
<reference evidence="1" key="1">
    <citation type="submission" date="2020-11" db="EMBL/GenBank/DDBJ databases">
        <authorList>
            <person name="Tran Van P."/>
        </authorList>
    </citation>
    <scope>NUCLEOTIDE SEQUENCE</scope>
</reference>
<protein>
    <submittedName>
        <fullName evidence="1">Uncharacterized protein</fullName>
    </submittedName>
</protein>
<name>A0A7R9II30_9NEOP</name>
<evidence type="ECO:0000313" key="1">
    <source>
        <dbReference type="EMBL" id="CAD7458770.1"/>
    </source>
</evidence>
<dbReference type="AlphaFoldDB" id="A0A7R9II30"/>
<gene>
    <name evidence="1" type="ORF">TTEB3V08_LOCUS6743</name>
</gene>